<feature type="domain" description="Mur ligase C-terminal" evidence="17">
    <location>
        <begin position="281"/>
        <end position="399"/>
    </location>
</feature>
<evidence type="ECO:0000256" key="11">
    <source>
        <dbReference type="ARBA" id="ARBA00022909"/>
    </source>
</evidence>
<dbReference type="InterPro" id="IPR013221">
    <property type="entry name" value="Mur_ligase_cen"/>
</dbReference>
<dbReference type="InterPro" id="IPR018109">
    <property type="entry name" value="Folylpolyglutamate_synth_CS"/>
</dbReference>
<comment type="catalytic activity">
    <reaction evidence="12">
        <text>(6S)-5,6,7,8-tetrahydrofolyl-(gamma-L-Glu)(n) + L-glutamate + ATP = (6S)-5,6,7,8-tetrahydrofolyl-(gamma-L-Glu)(n+1) + ADP + phosphate + H(+)</text>
        <dbReference type="Rhea" id="RHEA:10580"/>
        <dbReference type="Rhea" id="RHEA-COMP:14738"/>
        <dbReference type="Rhea" id="RHEA-COMP:14740"/>
        <dbReference type="ChEBI" id="CHEBI:15378"/>
        <dbReference type="ChEBI" id="CHEBI:29985"/>
        <dbReference type="ChEBI" id="CHEBI:30616"/>
        <dbReference type="ChEBI" id="CHEBI:43474"/>
        <dbReference type="ChEBI" id="CHEBI:141005"/>
        <dbReference type="ChEBI" id="CHEBI:456216"/>
        <dbReference type="EC" id="6.3.2.17"/>
    </reaction>
</comment>
<dbReference type="InterPro" id="IPR004101">
    <property type="entry name" value="Mur_ligase_C"/>
</dbReference>
<dbReference type="EMBL" id="CP034870">
    <property type="protein sequence ID" value="QCI22050.1"/>
    <property type="molecule type" value="Genomic_DNA"/>
</dbReference>
<dbReference type="PIRSF" id="PIRSF001563">
    <property type="entry name" value="Folylpolyglu_synth"/>
    <property type="match status" value="1"/>
</dbReference>
<reference evidence="19 20" key="1">
    <citation type="submission" date="2018-12" db="EMBL/GenBank/DDBJ databases">
        <authorList>
            <person name="Chong R.A."/>
        </authorList>
    </citation>
    <scope>NUCLEOTIDE SEQUENCE [LARGE SCALE GENOMIC DNA]</scope>
    <source>
        <strain evidence="19 20">Lps</strain>
    </source>
</reference>
<dbReference type="Pfam" id="PF08245">
    <property type="entry name" value="Mur_ligase_M"/>
    <property type="match status" value="1"/>
</dbReference>
<evidence type="ECO:0000313" key="19">
    <source>
        <dbReference type="EMBL" id="QCI22050.1"/>
    </source>
</evidence>
<dbReference type="NCBIfam" id="TIGR01499">
    <property type="entry name" value="folC"/>
    <property type="match status" value="1"/>
</dbReference>
<comment type="catalytic activity">
    <reaction evidence="14">
        <text>(6R)-5,10-methylenetetrahydrofolyl-(gamma-L-Glu)(n) + L-glutamate + ATP = (6R)-5,10-methylenetetrahydrofolyl-(gamma-L-Glu)(n+1) + ADP + phosphate + H(+)</text>
        <dbReference type="Rhea" id="RHEA:51912"/>
        <dbReference type="Rhea" id="RHEA-COMP:13257"/>
        <dbReference type="Rhea" id="RHEA-COMP:13258"/>
        <dbReference type="ChEBI" id="CHEBI:15378"/>
        <dbReference type="ChEBI" id="CHEBI:29985"/>
        <dbReference type="ChEBI" id="CHEBI:30616"/>
        <dbReference type="ChEBI" id="CHEBI:43474"/>
        <dbReference type="ChEBI" id="CHEBI:136572"/>
        <dbReference type="ChEBI" id="CHEBI:456216"/>
        <dbReference type="EC" id="6.3.2.17"/>
    </reaction>
</comment>
<evidence type="ECO:0000256" key="6">
    <source>
        <dbReference type="ARBA" id="ARBA00022598"/>
    </source>
</evidence>
<dbReference type="PROSITE" id="PS01012">
    <property type="entry name" value="FOLYLPOLYGLU_SYNT_2"/>
    <property type="match status" value="1"/>
</dbReference>
<keyword evidence="6 16" id="KW-0436">Ligase</keyword>
<dbReference type="InterPro" id="IPR001645">
    <property type="entry name" value="Folylpolyglutamate_synth"/>
</dbReference>
<reference evidence="19 20" key="2">
    <citation type="submission" date="2019-05" db="EMBL/GenBank/DDBJ databases">
        <title>Genome evolution of the obligate endosymbiont Buchnera aphidicola.</title>
        <authorList>
            <person name="Moran N.A."/>
        </authorList>
    </citation>
    <scope>NUCLEOTIDE SEQUENCE [LARGE SCALE GENOMIC DNA]</scope>
    <source>
        <strain evidence="19 20">Lps</strain>
    </source>
</reference>
<dbReference type="Gene3D" id="3.90.190.20">
    <property type="entry name" value="Mur ligase, C-terminal domain"/>
    <property type="match status" value="1"/>
</dbReference>
<keyword evidence="7" id="KW-0479">Metal-binding</keyword>
<feature type="domain" description="Mur ligase central" evidence="18">
    <location>
        <begin position="47"/>
        <end position="208"/>
    </location>
</feature>
<evidence type="ECO:0000259" key="18">
    <source>
        <dbReference type="Pfam" id="PF08245"/>
    </source>
</evidence>
<protein>
    <recommendedName>
        <fullName evidence="5 16">Dihydrofolate synthase/folylpolyglutamate synthase</fullName>
    </recommendedName>
</protein>
<comment type="similarity">
    <text evidence="4 16">Belongs to the folylpolyglutamate synthase family.</text>
</comment>
<dbReference type="OrthoDB" id="9809356at2"/>
<evidence type="ECO:0000256" key="5">
    <source>
        <dbReference type="ARBA" id="ARBA00019357"/>
    </source>
</evidence>
<evidence type="ECO:0000256" key="4">
    <source>
        <dbReference type="ARBA" id="ARBA00008276"/>
    </source>
</evidence>
<accession>A0A4D6Y881</accession>
<dbReference type="Pfam" id="PF02875">
    <property type="entry name" value="Mur_ligase_C"/>
    <property type="match status" value="1"/>
</dbReference>
<dbReference type="GO" id="GO:0008841">
    <property type="term" value="F:dihydrofolate synthase activity"/>
    <property type="evidence" value="ECO:0007669"/>
    <property type="project" value="UniProtKB-EC"/>
</dbReference>
<keyword evidence="9 16" id="KW-0067">ATP-binding</keyword>
<dbReference type="GO" id="GO:0005524">
    <property type="term" value="F:ATP binding"/>
    <property type="evidence" value="ECO:0007669"/>
    <property type="project" value="UniProtKB-KW"/>
</dbReference>
<dbReference type="SUPFAM" id="SSF53244">
    <property type="entry name" value="MurD-like peptide ligases, peptide-binding domain"/>
    <property type="match status" value="1"/>
</dbReference>
<evidence type="ECO:0000256" key="7">
    <source>
        <dbReference type="ARBA" id="ARBA00022723"/>
    </source>
</evidence>
<dbReference type="GO" id="GO:0046872">
    <property type="term" value="F:metal ion binding"/>
    <property type="evidence" value="ECO:0007669"/>
    <property type="project" value="UniProtKB-KW"/>
</dbReference>
<dbReference type="GO" id="GO:0004326">
    <property type="term" value="F:tetrahydrofolylpolyglutamate synthase activity"/>
    <property type="evidence" value="ECO:0007669"/>
    <property type="project" value="UniProtKB-EC"/>
</dbReference>
<dbReference type="GO" id="GO:0046654">
    <property type="term" value="P:tetrahydrofolate biosynthetic process"/>
    <property type="evidence" value="ECO:0007669"/>
    <property type="project" value="UniProtKB-UniPathway"/>
</dbReference>
<gene>
    <name evidence="19" type="ORF">D9V70_00850</name>
</gene>
<dbReference type="PANTHER" id="PTHR11136">
    <property type="entry name" value="FOLYLPOLYGLUTAMATE SYNTHASE-RELATED"/>
    <property type="match status" value="1"/>
</dbReference>
<dbReference type="Proteomes" id="UP000298564">
    <property type="component" value="Chromosome"/>
</dbReference>
<comment type="catalytic activity">
    <reaction evidence="13">
        <text>10-formyltetrahydrofolyl-(gamma-L-Glu)(n) + L-glutamate + ATP = 10-formyltetrahydrofolyl-(gamma-L-Glu)(n+1) + ADP + phosphate + H(+)</text>
        <dbReference type="Rhea" id="RHEA:51904"/>
        <dbReference type="Rhea" id="RHEA-COMP:13088"/>
        <dbReference type="Rhea" id="RHEA-COMP:14300"/>
        <dbReference type="ChEBI" id="CHEBI:15378"/>
        <dbReference type="ChEBI" id="CHEBI:29985"/>
        <dbReference type="ChEBI" id="CHEBI:30616"/>
        <dbReference type="ChEBI" id="CHEBI:43474"/>
        <dbReference type="ChEBI" id="CHEBI:134413"/>
        <dbReference type="ChEBI" id="CHEBI:456216"/>
        <dbReference type="EC" id="6.3.2.17"/>
    </reaction>
</comment>
<evidence type="ECO:0000313" key="20">
    <source>
        <dbReference type="Proteomes" id="UP000298564"/>
    </source>
</evidence>
<evidence type="ECO:0000256" key="3">
    <source>
        <dbReference type="ARBA" id="ARBA00005150"/>
    </source>
</evidence>
<evidence type="ECO:0000256" key="1">
    <source>
        <dbReference type="ARBA" id="ARBA00002714"/>
    </source>
</evidence>
<evidence type="ECO:0000256" key="15">
    <source>
        <dbReference type="ARBA" id="ARBA00049161"/>
    </source>
</evidence>
<evidence type="ECO:0000256" key="14">
    <source>
        <dbReference type="ARBA" id="ARBA00049035"/>
    </source>
</evidence>
<comment type="pathway">
    <text evidence="2">Cofactor biosynthesis; tetrahydrofolate biosynthesis; 7,8-dihydrofolate from 2-amino-4-hydroxy-6-hydroxymethyl-7,8-dihydropteridine diphosphate and 4-aminobenzoate: step 2/2.</text>
</comment>
<evidence type="ECO:0000256" key="12">
    <source>
        <dbReference type="ARBA" id="ARBA00047493"/>
    </source>
</evidence>
<dbReference type="GO" id="GO:0005737">
    <property type="term" value="C:cytoplasm"/>
    <property type="evidence" value="ECO:0007669"/>
    <property type="project" value="TreeGrafter"/>
</dbReference>
<evidence type="ECO:0000256" key="13">
    <source>
        <dbReference type="ARBA" id="ARBA00047808"/>
    </source>
</evidence>
<dbReference type="PANTHER" id="PTHR11136:SF0">
    <property type="entry name" value="DIHYDROFOLATE SYNTHETASE-RELATED"/>
    <property type="match status" value="1"/>
</dbReference>
<evidence type="ECO:0000256" key="9">
    <source>
        <dbReference type="ARBA" id="ARBA00022840"/>
    </source>
</evidence>
<name>A0A4D6Y881_9GAMM</name>
<dbReference type="InterPro" id="IPR036565">
    <property type="entry name" value="Mur-like_cat_sf"/>
</dbReference>
<sequence>MINKKKSLSIWLQYLEQSNKKLINLFELKYIAKKLNILNLKTFIFTVAGTNGKGTTCAMLERLLLNTGYKVGLYTSPHLISYLERVRINGNILTAEEHVSSFEQVEFERKKICLTYFEFITLSALILFKRYTLDILILEVGVGGRLDATNIIDSNLSIITNIGIDHTNILGKDRSSIAYEKSGVFRKNRISVIGEKNIPESMYRVAEEKKTILKKINIDWFFKKNTYSWDFIHTDVQLYHLPITQIPICNTAIALAALYYTKFKISEKNIRKSISTVSVPGRFQIFSHSPDIILDVAHNPHASSYLSKKLDEISLKGQIHAIVGIFQDKDISGVIFPLQKKVHYWYASPIDNTRTANINQLKNTFPKKNTFFSNNVHDSYKKLCKLVKKEDIILVFGSFLTVSEFISLKDMEKT</sequence>
<proteinExistence type="inferred from homology"/>
<evidence type="ECO:0000256" key="2">
    <source>
        <dbReference type="ARBA" id="ARBA00004799"/>
    </source>
</evidence>
<keyword evidence="11" id="KW-0289">Folate biosynthesis</keyword>
<dbReference type="UniPathway" id="UPA00077">
    <property type="reaction ID" value="UER00157"/>
</dbReference>
<comment type="function">
    <text evidence="1 16">Functions in two distinct reactions of the de novo folate biosynthetic pathway. Catalyzes the addition of a glutamate residue to dihydropteroate (7,8-dihydropteroate or H2Pte) to form dihydrofolate (7,8-dihydrofolate monoglutamate or H2Pte-Glu). Also catalyzes successive additions of L-glutamate to tetrahydrofolate or 10-formyltetrahydrofolate or 5,10-methylenetetrahydrofolate, leading to folylpolyglutamate derivatives.</text>
</comment>
<dbReference type="AlphaFoldDB" id="A0A4D6Y881"/>
<comment type="catalytic activity">
    <reaction evidence="15">
        <text>7,8-dihydropteroate + L-glutamate + ATP = 7,8-dihydrofolate + ADP + phosphate + H(+)</text>
        <dbReference type="Rhea" id="RHEA:23584"/>
        <dbReference type="ChEBI" id="CHEBI:15378"/>
        <dbReference type="ChEBI" id="CHEBI:17839"/>
        <dbReference type="ChEBI" id="CHEBI:29985"/>
        <dbReference type="ChEBI" id="CHEBI:30616"/>
        <dbReference type="ChEBI" id="CHEBI:43474"/>
        <dbReference type="ChEBI" id="CHEBI:57451"/>
        <dbReference type="ChEBI" id="CHEBI:456216"/>
        <dbReference type="EC" id="6.3.2.12"/>
    </reaction>
</comment>
<evidence type="ECO:0000259" key="17">
    <source>
        <dbReference type="Pfam" id="PF02875"/>
    </source>
</evidence>
<dbReference type="PROSITE" id="PS01011">
    <property type="entry name" value="FOLYLPOLYGLU_SYNT_1"/>
    <property type="match status" value="1"/>
</dbReference>
<dbReference type="NCBIfam" id="NF008101">
    <property type="entry name" value="PRK10846.1"/>
    <property type="match status" value="1"/>
</dbReference>
<dbReference type="SUPFAM" id="SSF53623">
    <property type="entry name" value="MurD-like peptide ligases, catalytic domain"/>
    <property type="match status" value="1"/>
</dbReference>
<dbReference type="RefSeq" id="WP_158355892.1">
    <property type="nucleotide sequence ID" value="NZ_CP034870.1"/>
</dbReference>
<evidence type="ECO:0000256" key="8">
    <source>
        <dbReference type="ARBA" id="ARBA00022741"/>
    </source>
</evidence>
<evidence type="ECO:0000256" key="10">
    <source>
        <dbReference type="ARBA" id="ARBA00022842"/>
    </source>
</evidence>
<dbReference type="GO" id="GO:0046656">
    <property type="term" value="P:folic acid biosynthetic process"/>
    <property type="evidence" value="ECO:0007669"/>
    <property type="project" value="UniProtKB-KW"/>
</dbReference>
<comment type="pathway">
    <text evidence="3">Cofactor biosynthesis; tetrahydrofolylpolyglutamate biosynthesis.</text>
</comment>
<evidence type="ECO:0000256" key="16">
    <source>
        <dbReference type="PIRNR" id="PIRNR001563"/>
    </source>
</evidence>
<keyword evidence="10" id="KW-0460">Magnesium</keyword>
<organism evidence="19 20">
    <name type="scientific">Buchnera aphidicola</name>
    <name type="common">Lipaphis pseudobrassicae</name>
    <dbReference type="NCBI Taxonomy" id="1258543"/>
    <lineage>
        <taxon>Bacteria</taxon>
        <taxon>Pseudomonadati</taxon>
        <taxon>Pseudomonadota</taxon>
        <taxon>Gammaproteobacteria</taxon>
        <taxon>Enterobacterales</taxon>
        <taxon>Erwiniaceae</taxon>
        <taxon>Buchnera</taxon>
    </lineage>
</organism>
<dbReference type="Gene3D" id="3.40.1190.10">
    <property type="entry name" value="Mur-like, catalytic domain"/>
    <property type="match status" value="1"/>
</dbReference>
<dbReference type="InterPro" id="IPR036615">
    <property type="entry name" value="Mur_ligase_C_dom_sf"/>
</dbReference>
<keyword evidence="8 16" id="KW-0547">Nucleotide-binding</keyword>